<proteinExistence type="predicted"/>
<gene>
    <name evidence="1" type="ORF">SAMN02745218_01678</name>
</gene>
<dbReference type="PANTHER" id="PTHR38597:SF1">
    <property type="entry name" value="BLL3834 PROTEIN"/>
    <property type="match status" value="1"/>
</dbReference>
<evidence type="ECO:0008006" key="3">
    <source>
        <dbReference type="Google" id="ProtNLM"/>
    </source>
</evidence>
<protein>
    <recommendedName>
        <fullName evidence="3">DUF763 domain-containing protein</fullName>
    </recommendedName>
</protein>
<dbReference type="Pfam" id="PF05559">
    <property type="entry name" value="DUF763"/>
    <property type="match status" value="1"/>
</dbReference>
<organism evidence="1 2">
    <name type="scientific">Desulfofundulus australicus DSM 11792</name>
    <dbReference type="NCBI Taxonomy" id="1121425"/>
    <lineage>
        <taxon>Bacteria</taxon>
        <taxon>Bacillati</taxon>
        <taxon>Bacillota</taxon>
        <taxon>Clostridia</taxon>
        <taxon>Eubacteriales</taxon>
        <taxon>Peptococcaceae</taxon>
        <taxon>Desulfofundulus</taxon>
    </lineage>
</organism>
<reference evidence="2" key="1">
    <citation type="submission" date="2016-11" db="EMBL/GenBank/DDBJ databases">
        <authorList>
            <person name="Varghese N."/>
            <person name="Submissions S."/>
        </authorList>
    </citation>
    <scope>NUCLEOTIDE SEQUENCE [LARGE SCALE GENOMIC DNA]</scope>
    <source>
        <strain evidence="2">DSM 11792</strain>
    </source>
</reference>
<dbReference type="AlphaFoldDB" id="A0A1M4ZRP0"/>
<dbReference type="EMBL" id="FQUW01000018">
    <property type="protein sequence ID" value="SHF20709.1"/>
    <property type="molecule type" value="Genomic_DNA"/>
</dbReference>
<name>A0A1M4ZRP0_9FIRM</name>
<dbReference type="InterPro" id="IPR008482">
    <property type="entry name" value="DUF763"/>
</dbReference>
<dbReference type="Proteomes" id="UP000184196">
    <property type="component" value="Unassembled WGS sequence"/>
</dbReference>
<evidence type="ECO:0000313" key="1">
    <source>
        <dbReference type="EMBL" id="SHF20709.1"/>
    </source>
</evidence>
<sequence length="363" mass="40826">MRTGMANLPLHGGKCPPWLFERMVKMSRALIEVMVVENGPEAVLARLADPFWFQALGCVLGFDWHSSGLTTTVCGALKEALRDRAGHLGLFVAGGKGKTSRQTPAEILSIGERFPLARDPRELVFASKMAAKVDNAAVQDGYQLYHHTFFFTASGSWAVIQQGMNESTRWARRYHWLSTAVRDFVCEPHTAVCCDYRGQALNLVARESDPARKVIAELAREKPENLLRDLTRLQEKALNLPARHRVELADLNPARLQRVFLKSYERQPENFAALVATEGVGPKALRALSLLSELAYGTPPSFRDPARFSFAHGGKDGHPYPVDRTTYDHSISFLEKALAESRLGRQEKIEAFRRLRRWPHHRS</sequence>
<dbReference type="OrthoDB" id="9802662at2"/>
<dbReference type="PANTHER" id="PTHR38597">
    <property type="entry name" value="BLL3834 PROTEIN"/>
    <property type="match status" value="1"/>
</dbReference>
<evidence type="ECO:0000313" key="2">
    <source>
        <dbReference type="Proteomes" id="UP000184196"/>
    </source>
</evidence>
<keyword evidence="2" id="KW-1185">Reference proteome</keyword>
<accession>A0A1M4ZRP0</accession>